<accession>A0ABT5L7J1</accession>
<gene>
    <name evidence="2" type="ORF">OIK42_18985</name>
</gene>
<evidence type="ECO:0008006" key="4">
    <source>
        <dbReference type="Google" id="ProtNLM"/>
    </source>
</evidence>
<protein>
    <recommendedName>
        <fullName evidence="4">Pilin</fullName>
    </recommendedName>
</protein>
<evidence type="ECO:0000313" key="2">
    <source>
        <dbReference type="EMBL" id="MDC8832843.1"/>
    </source>
</evidence>
<evidence type="ECO:0000256" key="1">
    <source>
        <dbReference type="SAM" id="Phobius"/>
    </source>
</evidence>
<keyword evidence="1" id="KW-0472">Membrane</keyword>
<evidence type="ECO:0000313" key="3">
    <source>
        <dbReference type="Proteomes" id="UP001218788"/>
    </source>
</evidence>
<keyword evidence="1" id="KW-0812">Transmembrane</keyword>
<dbReference type="EMBL" id="JAQQXP010000004">
    <property type="protein sequence ID" value="MDC8832843.1"/>
    <property type="molecule type" value="Genomic_DNA"/>
</dbReference>
<comment type="caution">
    <text evidence="2">The sequence shown here is derived from an EMBL/GenBank/DDBJ whole genome shotgun (WGS) entry which is preliminary data.</text>
</comment>
<name>A0ABT5L7J1_9ALTE</name>
<organism evidence="2 3">
    <name type="scientific">Alteromonas gilva</name>
    <dbReference type="NCBI Taxonomy" id="2987522"/>
    <lineage>
        <taxon>Bacteria</taxon>
        <taxon>Pseudomonadati</taxon>
        <taxon>Pseudomonadota</taxon>
        <taxon>Gammaproteobacteria</taxon>
        <taxon>Alteromonadales</taxon>
        <taxon>Alteromonadaceae</taxon>
        <taxon>Alteromonas/Salinimonas group</taxon>
        <taxon>Alteromonas</taxon>
    </lineage>
</organism>
<proteinExistence type="predicted"/>
<feature type="transmembrane region" description="Helical" evidence="1">
    <location>
        <begin position="80"/>
        <end position="101"/>
    </location>
</feature>
<reference evidence="2 3" key="1">
    <citation type="submission" date="2022-10" db="EMBL/GenBank/DDBJ databases">
        <title>Alteromonas sp. chi3 Genome sequencing.</title>
        <authorList>
            <person name="Park S."/>
        </authorList>
    </citation>
    <scope>NUCLEOTIDE SEQUENCE [LARGE SCALE GENOMIC DNA]</scope>
    <source>
        <strain evidence="3">chi3</strain>
    </source>
</reference>
<feature type="transmembrane region" description="Helical" evidence="1">
    <location>
        <begin position="57"/>
        <end position="73"/>
    </location>
</feature>
<sequence length="105" mass="11020">MKNMIEKIKSVRVSKRTAITAGLAVCVIGSAVAGTGGLGDFDDTYTDIVDSLEGTIGRIITALAIGWGFFQIIKQNWLQVIGAFLGALVLSNIDAIVSSVFTATI</sequence>
<keyword evidence="1" id="KW-1133">Transmembrane helix</keyword>
<keyword evidence="3" id="KW-1185">Reference proteome</keyword>
<dbReference type="Proteomes" id="UP001218788">
    <property type="component" value="Unassembled WGS sequence"/>
</dbReference>
<dbReference type="RefSeq" id="WP_273642730.1">
    <property type="nucleotide sequence ID" value="NZ_JAQQXP010000004.1"/>
</dbReference>